<evidence type="ECO:0000313" key="3">
    <source>
        <dbReference type="EMBL" id="RVU29059.1"/>
    </source>
</evidence>
<accession>A0A437Q3F7</accession>
<dbReference type="RefSeq" id="WP_127826645.1">
    <property type="nucleotide sequence ID" value="NZ_RZYA01000001.1"/>
</dbReference>
<dbReference type="Gene3D" id="3.20.20.150">
    <property type="entry name" value="Divalent-metal-dependent TIM barrel enzymes"/>
    <property type="match status" value="1"/>
</dbReference>
<dbReference type="OrthoDB" id="9815124at2"/>
<evidence type="ECO:0000256" key="1">
    <source>
        <dbReference type="SAM" id="MobiDB-lite"/>
    </source>
</evidence>
<dbReference type="EMBL" id="RZYA01000001">
    <property type="protein sequence ID" value="RVU29059.1"/>
    <property type="molecule type" value="Genomic_DNA"/>
</dbReference>
<dbReference type="SUPFAM" id="SSF51658">
    <property type="entry name" value="Xylose isomerase-like"/>
    <property type="match status" value="1"/>
</dbReference>
<protein>
    <recommendedName>
        <fullName evidence="2">Xylose isomerase-like TIM barrel domain-containing protein</fullName>
    </recommendedName>
</protein>
<keyword evidence="4" id="KW-1185">Reference proteome</keyword>
<name>A0A437Q3F7_9ACTN</name>
<dbReference type="InterPro" id="IPR036237">
    <property type="entry name" value="Xyl_isomerase-like_sf"/>
</dbReference>
<dbReference type="Proteomes" id="UP000283128">
    <property type="component" value="Unassembled WGS sequence"/>
</dbReference>
<feature type="region of interest" description="Disordered" evidence="1">
    <location>
        <begin position="138"/>
        <end position="204"/>
    </location>
</feature>
<gene>
    <name evidence="3" type="ORF">EOT10_04320</name>
</gene>
<dbReference type="InterPro" id="IPR013022">
    <property type="entry name" value="Xyl_isomerase-like_TIM-brl"/>
</dbReference>
<reference evidence="3 4" key="1">
    <citation type="submission" date="2019-01" db="EMBL/GenBank/DDBJ databases">
        <title>Genome sequences of Streptomyces and Rhizobium isolates collected from root and soil.</title>
        <authorList>
            <person name="Chhettri S."/>
            <person name="Sevigny J.L."/>
            <person name="Sen A."/>
            <person name="Ennis N."/>
            <person name="Tisa L."/>
        </authorList>
    </citation>
    <scope>NUCLEOTIDE SEQUENCE [LARGE SCALE GENOMIC DNA]</scope>
    <source>
        <strain evidence="3 4">San01</strain>
    </source>
</reference>
<dbReference type="Pfam" id="PF01261">
    <property type="entry name" value="AP_endonuc_2"/>
    <property type="match status" value="1"/>
</dbReference>
<proteinExistence type="predicted"/>
<feature type="domain" description="Xylose isomerase-like TIM barrel" evidence="2">
    <location>
        <begin position="4"/>
        <end position="145"/>
    </location>
</feature>
<comment type="caution">
    <text evidence="3">The sequence shown here is derived from an EMBL/GenBank/DDBJ whole genome shotgun (WGS) entry which is preliminary data.</text>
</comment>
<evidence type="ECO:0000259" key="2">
    <source>
        <dbReference type="Pfam" id="PF01261"/>
    </source>
</evidence>
<organism evidence="3 4">
    <name type="scientific">Streptomyces antnestii</name>
    <dbReference type="NCBI Taxonomy" id="2494256"/>
    <lineage>
        <taxon>Bacteria</taxon>
        <taxon>Bacillati</taxon>
        <taxon>Actinomycetota</taxon>
        <taxon>Actinomycetes</taxon>
        <taxon>Kitasatosporales</taxon>
        <taxon>Streptomycetaceae</taxon>
        <taxon>Streptomyces</taxon>
    </lineage>
</organism>
<feature type="compositionally biased region" description="Basic residues" evidence="1">
    <location>
        <begin position="170"/>
        <end position="184"/>
    </location>
</feature>
<sequence length="204" mass="22524">MDGAAALGCERLELCGVAPHLHIPQLSDGHARGIRRRIESRGLAAYCLTPEQVMYPVNVASPVDWLRTQSIAMFRRAAELCAELGVELLLLTQGRGLENEPVEAAWRRSVDAIGDIATYADTLGVTCVLDPLQRGVEPGQRLADAGGDARRDRLHPYRSSARHGGDGRGRRGHRQRLRRARRPHPPCASDRRPTEDVSVPERTF</sequence>
<evidence type="ECO:0000313" key="4">
    <source>
        <dbReference type="Proteomes" id="UP000283128"/>
    </source>
</evidence>
<dbReference type="AlphaFoldDB" id="A0A437Q3F7"/>